<feature type="region of interest" description="Disordered" evidence="1">
    <location>
        <begin position="738"/>
        <end position="795"/>
    </location>
</feature>
<feature type="domain" description="FHA" evidence="2">
    <location>
        <begin position="30"/>
        <end position="79"/>
    </location>
</feature>
<feature type="region of interest" description="Disordered" evidence="1">
    <location>
        <begin position="350"/>
        <end position="381"/>
    </location>
</feature>
<feature type="region of interest" description="Disordered" evidence="1">
    <location>
        <begin position="683"/>
        <end position="702"/>
    </location>
</feature>
<name>A0A2N1J8Y6_9BASI</name>
<organism evidence="3 4">
    <name type="scientific">Malassezia vespertilionis</name>
    <dbReference type="NCBI Taxonomy" id="2020962"/>
    <lineage>
        <taxon>Eukaryota</taxon>
        <taxon>Fungi</taxon>
        <taxon>Dikarya</taxon>
        <taxon>Basidiomycota</taxon>
        <taxon>Ustilaginomycotina</taxon>
        <taxon>Malasseziomycetes</taxon>
        <taxon>Malasseziales</taxon>
        <taxon>Malasseziaceae</taxon>
        <taxon>Malassezia</taxon>
    </lineage>
</organism>
<dbReference type="Pfam" id="PF00498">
    <property type="entry name" value="FHA"/>
    <property type="match status" value="1"/>
</dbReference>
<dbReference type="InterPro" id="IPR000253">
    <property type="entry name" value="FHA_dom"/>
</dbReference>
<dbReference type="InterPro" id="IPR008984">
    <property type="entry name" value="SMAD_FHA_dom_sf"/>
</dbReference>
<dbReference type="EMBL" id="KZ454992">
    <property type="protein sequence ID" value="PKI83015.1"/>
    <property type="molecule type" value="Genomic_DNA"/>
</dbReference>
<proteinExistence type="predicted"/>
<evidence type="ECO:0000256" key="1">
    <source>
        <dbReference type="SAM" id="MobiDB-lite"/>
    </source>
</evidence>
<dbReference type="Proteomes" id="UP000232875">
    <property type="component" value="Unassembled WGS sequence"/>
</dbReference>
<gene>
    <name evidence="3" type="ORF">MVES_002874</name>
</gene>
<evidence type="ECO:0000313" key="3">
    <source>
        <dbReference type="EMBL" id="PKI83015.1"/>
    </source>
</evidence>
<feature type="region of interest" description="Disordered" evidence="1">
    <location>
        <begin position="636"/>
        <end position="663"/>
    </location>
</feature>
<protein>
    <recommendedName>
        <fullName evidence="2">FHA domain-containing protein</fullName>
    </recommendedName>
</protein>
<dbReference type="STRING" id="2020962.A0A2N1J8Y6"/>
<feature type="compositionally biased region" description="Polar residues" evidence="1">
    <location>
        <begin position="358"/>
        <end position="370"/>
    </location>
</feature>
<evidence type="ECO:0000313" key="4">
    <source>
        <dbReference type="Proteomes" id="UP000232875"/>
    </source>
</evidence>
<dbReference type="PROSITE" id="PS50006">
    <property type="entry name" value="FHA_DOMAIN"/>
    <property type="match status" value="1"/>
</dbReference>
<sequence>MGATFMYGTLKLLNEHGDDRHTYSIQKTVTSMGRALTNDVRLLLEDVSRQHCTIEFEDQCNAVIRILGANGVTLNDTLLKPDDAEHALHDGDTIVISKHTLQFSYAPKATLALVQTPEKAALCASHPLRSSPASPRRESPRLKAKYEAQKKTMYDPFVTPSLQKCSAISKPVCDNATEFCPLNVAKKPEEVEIGGIVAEAMDTLAKEETGSSESATFPITSIEETDNAADCEGATEEVPVASGKEDESIDAAGHSAVADSTVVEAAIQETESQCLSTQDDSLISLHLDDLEAAAIDDALGLADDPTPPKPKPFLEPMTPPLQWTPSKSRKISLRTATLLRRSAQYPLLPLSASRRSDTYTMPRSSMSPQSKPFEPPSSAGSKDMEITQEFVHTLAKNPDVLSDEEEEEERAELCSTSEHVKTLAEQLPANLHGFMTPQPAKHTASLPRRLSLDVQEKSEAPSPSLRHRSSWQWLRNLFSPRAADSLGEAALPHAEAPGKTELIAEAQDETCVEPIETAGPIEDASLEPMELDPIESQALLLETPDISLSGAKWMFTKPETPPSGPSYTVDSGVPTPDMHMLKHIFAPPKQGNTAEQAMSDFRHIVAHHERLANAASPREVQAFGKVWDTMILKEESVQESVPPQEEPHSSSTAKSAFKKGKTAPESLGKLVEHSDLPLSAQKVAPSDAQPAMHASTGMRMGRSVTRAKEPYVPVRRALSAKANLPNLGSMATTATGAIRPPQKMSTSDTAQRVRLDAPTSIPAPARVTRSQTATAKTTRQDSGIPGNTNRVAKRT</sequence>
<dbReference type="SUPFAM" id="SSF49879">
    <property type="entry name" value="SMAD/FHA domain"/>
    <property type="match status" value="1"/>
</dbReference>
<dbReference type="Gene3D" id="2.60.200.20">
    <property type="match status" value="1"/>
</dbReference>
<feature type="compositionally biased region" description="Polar residues" evidence="1">
    <location>
        <begin position="768"/>
        <end position="795"/>
    </location>
</feature>
<dbReference type="CDD" id="cd22673">
    <property type="entry name" value="FHA_Ki67"/>
    <property type="match status" value="1"/>
</dbReference>
<accession>A0A2N1J8Y6</accession>
<dbReference type="AlphaFoldDB" id="A0A2N1J8Y6"/>
<keyword evidence="4" id="KW-1185">Reference proteome</keyword>
<reference evidence="3 4" key="1">
    <citation type="submission" date="2017-10" db="EMBL/GenBank/DDBJ databases">
        <title>A novel species of cold-tolerant Malassezia isolated from bats.</title>
        <authorList>
            <person name="Lorch J.M."/>
            <person name="Palmer J.M."/>
            <person name="Vanderwolf K.J."/>
            <person name="Schmidt K.Z."/>
            <person name="Verant M.L."/>
            <person name="Weller T.J."/>
            <person name="Blehert D.S."/>
        </authorList>
    </citation>
    <scope>NUCLEOTIDE SEQUENCE [LARGE SCALE GENOMIC DNA]</scope>
    <source>
        <strain evidence="3 4">NWHC:44797-103</strain>
    </source>
</reference>
<dbReference type="SMART" id="SM00240">
    <property type="entry name" value="FHA"/>
    <property type="match status" value="1"/>
</dbReference>
<evidence type="ECO:0000259" key="2">
    <source>
        <dbReference type="PROSITE" id="PS50006"/>
    </source>
</evidence>
<dbReference type="OrthoDB" id="6288785at2759"/>